<dbReference type="InterPro" id="IPR046871">
    <property type="entry name" value="Pro_CA_2"/>
</dbReference>
<keyword evidence="2" id="KW-1185">Reference proteome</keyword>
<evidence type="ECO:0000313" key="1">
    <source>
        <dbReference type="EMBL" id="GAA0739575.1"/>
    </source>
</evidence>
<comment type="caution">
    <text evidence="1">The sequence shown here is derived from an EMBL/GenBank/DDBJ whole genome shotgun (WGS) entry which is preliminary data.</text>
</comment>
<accession>A0ABN1JGV8</accession>
<gene>
    <name evidence="1" type="ORF">GCM10008906_18510</name>
</gene>
<dbReference type="Proteomes" id="UP001501510">
    <property type="component" value="Unassembled WGS sequence"/>
</dbReference>
<dbReference type="Pfam" id="PF20393">
    <property type="entry name" value="Pro_CA_2"/>
    <property type="match status" value="1"/>
</dbReference>
<dbReference type="InterPro" id="IPR036874">
    <property type="entry name" value="Carbonic_anhydrase_sf"/>
</dbReference>
<protein>
    <recommendedName>
        <fullName evidence="3">CGGC domain protein</fullName>
    </recommendedName>
</protein>
<organism evidence="1 2">
    <name type="scientific">Clostridium oceanicum</name>
    <dbReference type="NCBI Taxonomy" id="1543"/>
    <lineage>
        <taxon>Bacteria</taxon>
        <taxon>Bacillati</taxon>
        <taxon>Bacillota</taxon>
        <taxon>Clostridia</taxon>
        <taxon>Eubacteriales</taxon>
        <taxon>Clostridiaceae</taxon>
        <taxon>Clostridium</taxon>
    </lineage>
</organism>
<evidence type="ECO:0008006" key="3">
    <source>
        <dbReference type="Google" id="ProtNLM"/>
    </source>
</evidence>
<name>A0ABN1JGV8_9CLOT</name>
<dbReference type="RefSeq" id="WP_343760996.1">
    <property type="nucleotide sequence ID" value="NZ_BAAACG010000008.1"/>
</dbReference>
<proteinExistence type="predicted"/>
<dbReference type="EMBL" id="BAAACG010000008">
    <property type="protein sequence ID" value="GAA0739575.1"/>
    <property type="molecule type" value="Genomic_DNA"/>
</dbReference>
<dbReference type="SUPFAM" id="SSF53056">
    <property type="entry name" value="beta-carbonic anhydrase, cab"/>
    <property type="match status" value="1"/>
</dbReference>
<sequence length="126" mass="14457">MKYKFATSINCMDGRVQIPVIEYMKHKFKVKYVDMITEPGPNKILCENCDECLINSIKSRVDISVNNHGSKVISVVGHYDCAGNPVDREKQIEDIKCAVDNVKNWCEDIEVIGLYVDDKWKIKKIC</sequence>
<evidence type="ECO:0000313" key="2">
    <source>
        <dbReference type="Proteomes" id="UP001501510"/>
    </source>
</evidence>
<reference evidence="1 2" key="1">
    <citation type="journal article" date="2019" name="Int. J. Syst. Evol. Microbiol.">
        <title>The Global Catalogue of Microorganisms (GCM) 10K type strain sequencing project: providing services to taxonomists for standard genome sequencing and annotation.</title>
        <authorList>
            <consortium name="The Broad Institute Genomics Platform"/>
            <consortium name="The Broad Institute Genome Sequencing Center for Infectious Disease"/>
            <person name="Wu L."/>
            <person name="Ma J."/>
        </authorList>
    </citation>
    <scope>NUCLEOTIDE SEQUENCE [LARGE SCALE GENOMIC DNA]</scope>
    <source>
        <strain evidence="1 2">JCM 1407</strain>
    </source>
</reference>